<proteinExistence type="predicted"/>
<feature type="signal peptide" evidence="1">
    <location>
        <begin position="1"/>
        <end position="15"/>
    </location>
</feature>
<gene>
    <name evidence="2" type="ORF">DERP_013628</name>
</gene>
<evidence type="ECO:0000313" key="2">
    <source>
        <dbReference type="EMBL" id="KAH9412385.1"/>
    </source>
</evidence>
<keyword evidence="1" id="KW-0732">Signal</keyword>
<keyword evidence="3" id="KW-1185">Reference proteome</keyword>
<name>A0ABQ8IPS3_DERPT</name>
<dbReference type="EMBL" id="NJHN03000131">
    <property type="protein sequence ID" value="KAH9412385.1"/>
    <property type="molecule type" value="Genomic_DNA"/>
</dbReference>
<reference evidence="2 3" key="1">
    <citation type="journal article" date="2018" name="J. Allergy Clin. Immunol.">
        <title>High-quality assembly of Dermatophagoides pteronyssinus genome and transcriptome reveals a wide range of novel allergens.</title>
        <authorList>
            <person name="Liu X.Y."/>
            <person name="Yang K.Y."/>
            <person name="Wang M.Q."/>
            <person name="Kwok J.S."/>
            <person name="Zeng X."/>
            <person name="Yang Z."/>
            <person name="Xiao X.J."/>
            <person name="Lau C.P."/>
            <person name="Li Y."/>
            <person name="Huang Z.M."/>
            <person name="Ba J.G."/>
            <person name="Yim A.K."/>
            <person name="Ouyang C.Y."/>
            <person name="Ngai S.M."/>
            <person name="Chan T.F."/>
            <person name="Leung E.L."/>
            <person name="Liu L."/>
            <person name="Liu Z.G."/>
            <person name="Tsui S.K."/>
        </authorList>
    </citation>
    <scope>NUCLEOTIDE SEQUENCE [LARGE SCALE GENOMIC DNA]</scope>
    <source>
        <strain evidence="2">Derp</strain>
    </source>
</reference>
<comment type="caution">
    <text evidence="2">The sequence shown here is derived from an EMBL/GenBank/DDBJ whole genome shotgun (WGS) entry which is preliminary data.</text>
</comment>
<reference evidence="2 3" key="2">
    <citation type="journal article" date="2022" name="Mol. Biol. Evol.">
        <title>Comparative Genomics Reveals Insights into the Divergent Evolution of Astigmatic Mites and Household Pest Adaptations.</title>
        <authorList>
            <person name="Xiong Q."/>
            <person name="Wan A.T."/>
            <person name="Liu X."/>
            <person name="Fung C.S."/>
            <person name="Xiao X."/>
            <person name="Malainual N."/>
            <person name="Hou J."/>
            <person name="Wang L."/>
            <person name="Wang M."/>
            <person name="Yang K.Y."/>
            <person name="Cui Y."/>
            <person name="Leung E.L."/>
            <person name="Nong W."/>
            <person name="Shin S.K."/>
            <person name="Au S.W."/>
            <person name="Jeong K.Y."/>
            <person name="Chew F.T."/>
            <person name="Hui J.H."/>
            <person name="Leung T.F."/>
            <person name="Tungtrongchitr A."/>
            <person name="Zhong N."/>
            <person name="Liu Z."/>
            <person name="Tsui S.K."/>
        </authorList>
    </citation>
    <scope>NUCLEOTIDE SEQUENCE [LARGE SCALE GENOMIC DNA]</scope>
    <source>
        <strain evidence="2">Derp</strain>
    </source>
</reference>
<evidence type="ECO:0000256" key="1">
    <source>
        <dbReference type="SAM" id="SignalP"/>
    </source>
</evidence>
<feature type="chain" id="PRO_5045481881" evidence="1">
    <location>
        <begin position="16"/>
        <end position="82"/>
    </location>
</feature>
<sequence length="82" mass="9426">MTLMMLIIVIKNCVTINLVELISSSIVHNNLMLFRFVSIGWSQNKLAIRERKPSLDVNDEKANCENKILNHFSSLPSFSYNK</sequence>
<dbReference type="Proteomes" id="UP000887458">
    <property type="component" value="Unassembled WGS sequence"/>
</dbReference>
<evidence type="ECO:0000313" key="3">
    <source>
        <dbReference type="Proteomes" id="UP000887458"/>
    </source>
</evidence>
<accession>A0ABQ8IPS3</accession>
<organism evidence="2 3">
    <name type="scientific">Dermatophagoides pteronyssinus</name>
    <name type="common">European house dust mite</name>
    <dbReference type="NCBI Taxonomy" id="6956"/>
    <lineage>
        <taxon>Eukaryota</taxon>
        <taxon>Metazoa</taxon>
        <taxon>Ecdysozoa</taxon>
        <taxon>Arthropoda</taxon>
        <taxon>Chelicerata</taxon>
        <taxon>Arachnida</taxon>
        <taxon>Acari</taxon>
        <taxon>Acariformes</taxon>
        <taxon>Sarcoptiformes</taxon>
        <taxon>Astigmata</taxon>
        <taxon>Psoroptidia</taxon>
        <taxon>Analgoidea</taxon>
        <taxon>Pyroglyphidae</taxon>
        <taxon>Dermatophagoidinae</taxon>
        <taxon>Dermatophagoides</taxon>
    </lineage>
</organism>
<protein>
    <submittedName>
        <fullName evidence="2">Uncharacterized protein</fullName>
    </submittedName>
</protein>